<dbReference type="PROSITE" id="PS00284">
    <property type="entry name" value="SERPIN"/>
    <property type="match status" value="1"/>
</dbReference>
<dbReference type="SUPFAM" id="SSF56574">
    <property type="entry name" value="Serpins"/>
    <property type="match status" value="2"/>
</dbReference>
<dbReference type="EMBL" id="AZBU02000012">
    <property type="protein sequence ID" value="TKR59881.1"/>
    <property type="molecule type" value="Genomic_DNA"/>
</dbReference>
<dbReference type="InterPro" id="IPR036186">
    <property type="entry name" value="Serpin_sf"/>
</dbReference>
<dbReference type="STRING" id="34508.A0A4U5LUT2"/>
<proteinExistence type="inferred from homology"/>
<dbReference type="GO" id="GO:0005615">
    <property type="term" value="C:extracellular space"/>
    <property type="evidence" value="ECO:0007669"/>
    <property type="project" value="InterPro"/>
</dbReference>
<dbReference type="InterPro" id="IPR042178">
    <property type="entry name" value="Serpin_sf_1"/>
</dbReference>
<dbReference type="SMART" id="SM00093">
    <property type="entry name" value="SERPIN"/>
    <property type="match status" value="1"/>
</dbReference>
<sequence length="421" mass="46249">MNDALFRLSLNALKTKGNEASVVSPFSVAMALATVNDGALGKTSQEITDVAFKGIPKDQVTAWFKNKIAEFKSEYNSPTSIASAIYVEKTLQVIEKYLTDLKDNYQTGLEKADFVSNPQAERTKINNFVNETTAGHIPELFAKDQITTDTRLVAVNAIYMKSAFDDNFPKSETKNLPFNNEDGSNKQLETMNGTQDGRFYENEDFEFGDMPFKDRGYNFFLIVPKENTKLSQLQDKFISSGQKFSASNSAAKGYMYLQVTVPKFNVSADLEFKSILNGLGIKEVFQRGAANLKGISAEPLYVEHLVHKAVMELDEKGVTAAAATGVSIQTLSMPICMKDCHAEINANKPFIYGVAHSGTPLFAVMELDEKGVTAAAATGVAIVPLSLQICRGDCHAEINADRPFLYGVSHRGTPLFVGHFY</sequence>
<reference evidence="4 5" key="1">
    <citation type="journal article" date="2015" name="Genome Biol.">
        <title>Comparative genomics of Steinernema reveals deeply conserved gene regulatory networks.</title>
        <authorList>
            <person name="Dillman A.R."/>
            <person name="Macchietto M."/>
            <person name="Porter C.F."/>
            <person name="Rogers A."/>
            <person name="Williams B."/>
            <person name="Antoshechkin I."/>
            <person name="Lee M.M."/>
            <person name="Goodwin Z."/>
            <person name="Lu X."/>
            <person name="Lewis E.E."/>
            <person name="Goodrich-Blair H."/>
            <person name="Stock S.P."/>
            <person name="Adams B.J."/>
            <person name="Sternberg P.W."/>
            <person name="Mortazavi A."/>
        </authorList>
    </citation>
    <scope>NUCLEOTIDE SEQUENCE [LARGE SCALE GENOMIC DNA]</scope>
    <source>
        <strain evidence="4 5">ALL</strain>
    </source>
</reference>
<evidence type="ECO:0000259" key="3">
    <source>
        <dbReference type="SMART" id="SM00093"/>
    </source>
</evidence>
<comment type="caution">
    <text evidence="4">The sequence shown here is derived from an EMBL/GenBank/DDBJ whole genome shotgun (WGS) entry which is preliminary data.</text>
</comment>
<name>A0A4U5LUT2_STECR</name>
<dbReference type="InterPro" id="IPR023795">
    <property type="entry name" value="Serpin_CS"/>
</dbReference>
<accession>A0A4U5LUT2</accession>
<feature type="domain" description="Serpin" evidence="3">
    <location>
        <begin position="6"/>
        <end position="367"/>
    </location>
</feature>
<reference evidence="4 5" key="2">
    <citation type="journal article" date="2019" name="G3 (Bethesda)">
        <title>Hybrid Assembly of the Genome of the Entomopathogenic Nematode Steinernema carpocapsae Identifies the X-Chromosome.</title>
        <authorList>
            <person name="Serra L."/>
            <person name="Macchietto M."/>
            <person name="Macias-Munoz A."/>
            <person name="McGill C.J."/>
            <person name="Rodriguez I.M."/>
            <person name="Rodriguez B."/>
            <person name="Murad R."/>
            <person name="Mortazavi A."/>
        </authorList>
    </citation>
    <scope>NUCLEOTIDE SEQUENCE [LARGE SCALE GENOMIC DNA]</scope>
    <source>
        <strain evidence="4 5">ALL</strain>
    </source>
</reference>
<dbReference type="Gene3D" id="2.30.39.10">
    <property type="entry name" value="Alpha-1-antitrypsin, domain 1"/>
    <property type="match status" value="2"/>
</dbReference>
<evidence type="ECO:0000256" key="1">
    <source>
        <dbReference type="ARBA" id="ARBA00009500"/>
    </source>
</evidence>
<dbReference type="GO" id="GO:0004867">
    <property type="term" value="F:serine-type endopeptidase inhibitor activity"/>
    <property type="evidence" value="ECO:0007669"/>
    <property type="project" value="InterPro"/>
</dbReference>
<evidence type="ECO:0000313" key="5">
    <source>
        <dbReference type="Proteomes" id="UP000298663"/>
    </source>
</evidence>
<dbReference type="AlphaFoldDB" id="A0A4U5LUT2"/>
<keyword evidence="5" id="KW-1185">Reference proteome</keyword>
<protein>
    <recommendedName>
        <fullName evidence="3">Serpin domain-containing protein</fullName>
    </recommendedName>
</protein>
<dbReference type="CDD" id="cd00172">
    <property type="entry name" value="serpin"/>
    <property type="match status" value="1"/>
</dbReference>
<dbReference type="Proteomes" id="UP000298663">
    <property type="component" value="Unassembled WGS sequence"/>
</dbReference>
<comment type="similarity">
    <text evidence="1 2">Belongs to the serpin family.</text>
</comment>
<dbReference type="OrthoDB" id="9518664at2759"/>
<dbReference type="Pfam" id="PF00079">
    <property type="entry name" value="Serpin"/>
    <property type="match status" value="1"/>
</dbReference>
<dbReference type="InterPro" id="IPR042185">
    <property type="entry name" value="Serpin_sf_2"/>
</dbReference>
<dbReference type="PANTHER" id="PTHR11461">
    <property type="entry name" value="SERINE PROTEASE INHIBITOR, SERPIN"/>
    <property type="match status" value="1"/>
</dbReference>
<dbReference type="Gene3D" id="3.30.497.10">
    <property type="entry name" value="Antithrombin, subunit I, domain 2"/>
    <property type="match status" value="1"/>
</dbReference>
<evidence type="ECO:0000256" key="2">
    <source>
        <dbReference type="RuleBase" id="RU000411"/>
    </source>
</evidence>
<dbReference type="InterPro" id="IPR000215">
    <property type="entry name" value="Serpin_fam"/>
</dbReference>
<gene>
    <name evidence="4" type="ORF">L596_029490</name>
</gene>
<organism evidence="4 5">
    <name type="scientific">Steinernema carpocapsae</name>
    <name type="common">Entomopathogenic nematode</name>
    <dbReference type="NCBI Taxonomy" id="34508"/>
    <lineage>
        <taxon>Eukaryota</taxon>
        <taxon>Metazoa</taxon>
        <taxon>Ecdysozoa</taxon>
        <taxon>Nematoda</taxon>
        <taxon>Chromadorea</taxon>
        <taxon>Rhabditida</taxon>
        <taxon>Tylenchina</taxon>
        <taxon>Panagrolaimomorpha</taxon>
        <taxon>Strongyloidoidea</taxon>
        <taxon>Steinernematidae</taxon>
        <taxon>Steinernema</taxon>
    </lineage>
</organism>
<evidence type="ECO:0000313" key="4">
    <source>
        <dbReference type="EMBL" id="TKR59881.1"/>
    </source>
</evidence>
<dbReference type="InterPro" id="IPR023796">
    <property type="entry name" value="Serpin_dom"/>
</dbReference>
<dbReference type="PANTHER" id="PTHR11461:SF211">
    <property type="entry name" value="GH10112P-RELATED"/>
    <property type="match status" value="1"/>
</dbReference>